<name>M2QR01_CERS8</name>
<dbReference type="AlphaFoldDB" id="M2QR01"/>
<gene>
    <name evidence="1" type="ORF">CERSUDRAFT_111801</name>
</gene>
<dbReference type="Proteomes" id="UP000016930">
    <property type="component" value="Unassembled WGS sequence"/>
</dbReference>
<evidence type="ECO:0000313" key="1">
    <source>
        <dbReference type="EMBL" id="EMD39493.1"/>
    </source>
</evidence>
<protein>
    <recommendedName>
        <fullName evidence="3">NTF2 domain-containing protein</fullName>
    </recommendedName>
</protein>
<evidence type="ECO:0008006" key="3">
    <source>
        <dbReference type="Google" id="ProtNLM"/>
    </source>
</evidence>
<dbReference type="OrthoDB" id="3188871at2759"/>
<sequence>MIRLSSRTPVSSVLCSSLRAQRFSSAAYIRGHAVAFKAQHLTISQLYSTNTAPQPTMTANIVLPNLTNWAEQHLQSIWNATSQSDFDSAFNNFVAENAKITVNGNHVSRDQYKQRLLGENPIEAKVQLTFNGAVEVPKNQDGSNDSGTVGLFYTAEVPGRFFVFGARQTSALNSSLNLVIQQDQSIKRPTTIGKGGDFDPRRVFVLNEVALEQANPIVPPTASGN</sequence>
<reference evidence="1 2" key="1">
    <citation type="journal article" date="2012" name="Proc. Natl. Acad. Sci. U.S.A.">
        <title>Comparative genomics of Ceriporiopsis subvermispora and Phanerochaete chrysosporium provide insight into selective ligninolysis.</title>
        <authorList>
            <person name="Fernandez-Fueyo E."/>
            <person name="Ruiz-Duenas F.J."/>
            <person name="Ferreira P."/>
            <person name="Floudas D."/>
            <person name="Hibbett D.S."/>
            <person name="Canessa P."/>
            <person name="Larrondo L.F."/>
            <person name="James T.Y."/>
            <person name="Seelenfreund D."/>
            <person name="Lobos S."/>
            <person name="Polanco R."/>
            <person name="Tello M."/>
            <person name="Honda Y."/>
            <person name="Watanabe T."/>
            <person name="Watanabe T."/>
            <person name="Ryu J.S."/>
            <person name="Kubicek C.P."/>
            <person name="Schmoll M."/>
            <person name="Gaskell J."/>
            <person name="Hammel K.E."/>
            <person name="St John F.J."/>
            <person name="Vanden Wymelenberg A."/>
            <person name="Sabat G."/>
            <person name="Splinter BonDurant S."/>
            <person name="Syed K."/>
            <person name="Yadav J.S."/>
            <person name="Doddapaneni H."/>
            <person name="Subramanian V."/>
            <person name="Lavin J.L."/>
            <person name="Oguiza J.A."/>
            <person name="Perez G."/>
            <person name="Pisabarro A.G."/>
            <person name="Ramirez L."/>
            <person name="Santoyo F."/>
            <person name="Master E."/>
            <person name="Coutinho P.M."/>
            <person name="Henrissat B."/>
            <person name="Lombard V."/>
            <person name="Magnuson J.K."/>
            <person name="Kuees U."/>
            <person name="Hori C."/>
            <person name="Igarashi K."/>
            <person name="Samejima M."/>
            <person name="Held B.W."/>
            <person name="Barry K.W."/>
            <person name="LaButti K.M."/>
            <person name="Lapidus A."/>
            <person name="Lindquist E.A."/>
            <person name="Lucas S.M."/>
            <person name="Riley R."/>
            <person name="Salamov A.A."/>
            <person name="Hoffmeister D."/>
            <person name="Schwenk D."/>
            <person name="Hadar Y."/>
            <person name="Yarden O."/>
            <person name="de Vries R.P."/>
            <person name="Wiebenga A."/>
            <person name="Stenlid J."/>
            <person name="Eastwood D."/>
            <person name="Grigoriev I.V."/>
            <person name="Berka R.M."/>
            <person name="Blanchette R.A."/>
            <person name="Kersten P."/>
            <person name="Martinez A.T."/>
            <person name="Vicuna R."/>
            <person name="Cullen D."/>
        </authorList>
    </citation>
    <scope>NUCLEOTIDE SEQUENCE [LARGE SCALE GENOMIC DNA]</scope>
    <source>
        <strain evidence="1 2">B</strain>
    </source>
</reference>
<keyword evidence="2" id="KW-1185">Reference proteome</keyword>
<proteinExistence type="predicted"/>
<accession>M2QR01</accession>
<dbReference type="EMBL" id="KB445793">
    <property type="protein sequence ID" value="EMD39493.1"/>
    <property type="molecule type" value="Genomic_DNA"/>
</dbReference>
<evidence type="ECO:0000313" key="2">
    <source>
        <dbReference type="Proteomes" id="UP000016930"/>
    </source>
</evidence>
<dbReference type="HOGENOM" id="CLU_107219_0_0_1"/>
<organism evidence="1 2">
    <name type="scientific">Ceriporiopsis subvermispora (strain B)</name>
    <name type="common">White-rot fungus</name>
    <name type="synonym">Gelatoporia subvermispora</name>
    <dbReference type="NCBI Taxonomy" id="914234"/>
    <lineage>
        <taxon>Eukaryota</taxon>
        <taxon>Fungi</taxon>
        <taxon>Dikarya</taxon>
        <taxon>Basidiomycota</taxon>
        <taxon>Agaricomycotina</taxon>
        <taxon>Agaricomycetes</taxon>
        <taxon>Polyporales</taxon>
        <taxon>Gelatoporiaceae</taxon>
        <taxon>Gelatoporia</taxon>
    </lineage>
</organism>